<dbReference type="GO" id="GO:0019563">
    <property type="term" value="P:glycerol catabolic process"/>
    <property type="evidence" value="ECO:0007669"/>
    <property type="project" value="TreeGrafter"/>
</dbReference>
<comment type="caution">
    <text evidence="13">The sequence shown here is derived from an EMBL/GenBank/DDBJ whole genome shotgun (WGS) entry which is preliminary data.</text>
</comment>
<evidence type="ECO:0000313" key="13">
    <source>
        <dbReference type="EMBL" id="KAB1632476.1"/>
    </source>
</evidence>
<dbReference type="InterPro" id="IPR043129">
    <property type="entry name" value="ATPase_NBD"/>
</dbReference>
<protein>
    <recommendedName>
        <fullName evidence="3">glycerol kinase</fullName>
        <ecNumber evidence="3">2.7.1.30</ecNumber>
    </recommendedName>
    <alternativeName>
        <fullName evidence="9">ATP:glycerol 3-phosphotransferase</fullName>
    </alternativeName>
</protein>
<evidence type="ECO:0000313" key="14">
    <source>
        <dbReference type="Proteomes" id="UP000481339"/>
    </source>
</evidence>
<dbReference type="CDD" id="cd07769">
    <property type="entry name" value="ASKHA_NBD_FGGY_GK"/>
    <property type="match status" value="1"/>
</dbReference>
<accession>A0A7C8FXG0</accession>
<keyword evidence="7" id="KW-0319">Glycerol metabolism</keyword>
<evidence type="ECO:0000256" key="6">
    <source>
        <dbReference type="ARBA" id="ARBA00022777"/>
    </source>
</evidence>
<dbReference type="SUPFAM" id="SSF53067">
    <property type="entry name" value="Actin-like ATPase domain"/>
    <property type="match status" value="2"/>
</dbReference>
<dbReference type="NCBIfam" id="NF000756">
    <property type="entry name" value="PRK00047.1"/>
    <property type="match status" value="1"/>
</dbReference>
<dbReference type="GO" id="GO:0004370">
    <property type="term" value="F:glycerol kinase activity"/>
    <property type="evidence" value="ECO:0007669"/>
    <property type="project" value="UniProtKB-EC"/>
</dbReference>
<evidence type="ECO:0000256" key="2">
    <source>
        <dbReference type="ARBA" id="ARBA00009156"/>
    </source>
</evidence>
<evidence type="ECO:0000256" key="7">
    <source>
        <dbReference type="ARBA" id="ARBA00022798"/>
    </source>
</evidence>
<name>A0A7C8FXG0_9MICO</name>
<evidence type="ECO:0000256" key="4">
    <source>
        <dbReference type="ARBA" id="ARBA00022679"/>
    </source>
</evidence>
<keyword evidence="5" id="KW-0547">Nucleotide-binding</keyword>
<reference evidence="13 14" key="1">
    <citation type="submission" date="2019-09" db="EMBL/GenBank/DDBJ databases">
        <title>Phylogeny of genus Pseudoclavibacter and closely related genus.</title>
        <authorList>
            <person name="Li Y."/>
        </authorList>
    </citation>
    <scope>NUCLEOTIDE SEQUENCE [LARGE SCALE GENOMIC DNA]</scope>
    <source>
        <strain evidence="13 14">JCM 16921</strain>
    </source>
</reference>
<dbReference type="InterPro" id="IPR018485">
    <property type="entry name" value="FGGY_C"/>
</dbReference>
<keyword evidence="14" id="KW-1185">Reference proteome</keyword>
<keyword evidence="8" id="KW-0067">ATP-binding</keyword>
<comment type="pathway">
    <text evidence="1">Polyol metabolism; glycerol degradation via glycerol kinase pathway; sn-glycerol 3-phosphate from glycerol: step 1/1.</text>
</comment>
<keyword evidence="6 10" id="KW-0418">Kinase</keyword>
<evidence type="ECO:0000256" key="5">
    <source>
        <dbReference type="ARBA" id="ARBA00022741"/>
    </source>
</evidence>
<dbReference type="InterPro" id="IPR018483">
    <property type="entry name" value="Carb_kinase_FGGY_CS"/>
</dbReference>
<dbReference type="PANTHER" id="PTHR10196:SF69">
    <property type="entry name" value="GLYCEROL KINASE"/>
    <property type="match status" value="1"/>
</dbReference>
<evidence type="ECO:0000256" key="10">
    <source>
        <dbReference type="RuleBase" id="RU003733"/>
    </source>
</evidence>
<dbReference type="PROSITE" id="PS00445">
    <property type="entry name" value="FGGY_KINASES_2"/>
    <property type="match status" value="1"/>
</dbReference>
<evidence type="ECO:0000256" key="9">
    <source>
        <dbReference type="ARBA" id="ARBA00043149"/>
    </source>
</evidence>
<dbReference type="RefSeq" id="WP_158036253.1">
    <property type="nucleotide sequence ID" value="NZ_BAAAZV010000017.1"/>
</dbReference>
<dbReference type="FunFam" id="3.30.420.40:FF:000086">
    <property type="entry name" value="Glycerol kinase"/>
    <property type="match status" value="1"/>
</dbReference>
<evidence type="ECO:0000256" key="8">
    <source>
        <dbReference type="ARBA" id="ARBA00022840"/>
    </source>
</evidence>
<dbReference type="Pfam" id="PF02782">
    <property type="entry name" value="FGGY_C"/>
    <property type="match status" value="1"/>
</dbReference>
<keyword evidence="4 10" id="KW-0808">Transferase</keyword>
<feature type="domain" description="Carbohydrate kinase FGGY N-terminal" evidence="11">
    <location>
        <begin position="24"/>
        <end position="280"/>
    </location>
</feature>
<dbReference type="EMBL" id="WBKA01000003">
    <property type="protein sequence ID" value="KAB1632476.1"/>
    <property type="molecule type" value="Genomic_DNA"/>
</dbReference>
<dbReference type="InterPro" id="IPR005999">
    <property type="entry name" value="Glycerol_kin"/>
</dbReference>
<dbReference type="EC" id="2.7.1.30" evidence="3"/>
<sequence>MSAARTRPDGTATPAGEWHGGECLIAVDQGTTSTRAIAHDLAGRQIAVAQLEHDQILPRPGWVQQSAAQIWGNTRAVLITVMERLAERGRPRPLAVGITDQRETTVLWDPTTGVPVHDAIVWQDTRTQPFVDALADRVGVDALRRTTGLPLHPYFSATKIAWLLEHVDGAADAARAGRLLAGTMDTWVLWNLTGGARGRRTVHATDVTNASRTLLFDITRLDWDDRALDLFGVPRALLPAVHPSVHAYGRVDARAAGLPGVLDGVPVTGVIGDQQSAALGQGATRPGDAKNTYGTGSFLLVNTGDRPVFGRSAAGDDGPDAGAPAGGLLTTIAFRQEGSPAAYALEGSIPVTGSLVQWLRDGLGLIDHAADVEALARTVPDAAGVTIVPAFSGLYAPWWRPDARGVITGLTRYVTRGHLARAALEAIAHQCADVIEASGLEIAELRVDGGASRNDLLMQIQADLLGVPVQRLDTAETTALGAACAAGIGAGVWRDVDETRRLTVLGDRFEPAIDDVARRAARDRWRDAVPRSLGLA</sequence>
<dbReference type="NCBIfam" id="TIGR01311">
    <property type="entry name" value="glycerol_kin"/>
    <property type="match status" value="1"/>
</dbReference>
<dbReference type="OrthoDB" id="9805576at2"/>
<dbReference type="GO" id="GO:0005829">
    <property type="term" value="C:cytosol"/>
    <property type="evidence" value="ECO:0007669"/>
    <property type="project" value="TreeGrafter"/>
</dbReference>
<dbReference type="InterPro" id="IPR018484">
    <property type="entry name" value="FGGY_N"/>
</dbReference>
<dbReference type="PANTHER" id="PTHR10196">
    <property type="entry name" value="SUGAR KINASE"/>
    <property type="match status" value="1"/>
</dbReference>
<dbReference type="Proteomes" id="UP000481339">
    <property type="component" value="Unassembled WGS sequence"/>
</dbReference>
<dbReference type="InterPro" id="IPR000577">
    <property type="entry name" value="Carb_kinase_FGGY"/>
</dbReference>
<evidence type="ECO:0000259" key="11">
    <source>
        <dbReference type="Pfam" id="PF00370"/>
    </source>
</evidence>
<comment type="similarity">
    <text evidence="2 10">Belongs to the FGGY kinase family.</text>
</comment>
<dbReference type="PROSITE" id="PS00933">
    <property type="entry name" value="FGGY_KINASES_1"/>
    <property type="match status" value="1"/>
</dbReference>
<evidence type="ECO:0000256" key="1">
    <source>
        <dbReference type="ARBA" id="ARBA00005190"/>
    </source>
</evidence>
<organism evidence="13 14">
    <name type="scientific">Pseudoclavibacter caeni</name>
    <dbReference type="NCBI Taxonomy" id="908846"/>
    <lineage>
        <taxon>Bacteria</taxon>
        <taxon>Bacillati</taxon>
        <taxon>Actinomycetota</taxon>
        <taxon>Actinomycetes</taxon>
        <taxon>Micrococcales</taxon>
        <taxon>Microbacteriaceae</taxon>
        <taxon>Pseudoclavibacter</taxon>
    </lineage>
</organism>
<gene>
    <name evidence="13" type="primary">glpK</name>
    <name evidence="13" type="ORF">F8O02_05625</name>
</gene>
<proteinExistence type="inferred from homology"/>
<dbReference type="GO" id="GO:0006072">
    <property type="term" value="P:glycerol-3-phosphate metabolic process"/>
    <property type="evidence" value="ECO:0007669"/>
    <property type="project" value="InterPro"/>
</dbReference>
<dbReference type="AlphaFoldDB" id="A0A7C8FXG0"/>
<dbReference type="Gene3D" id="3.30.420.40">
    <property type="match status" value="2"/>
</dbReference>
<evidence type="ECO:0000259" key="12">
    <source>
        <dbReference type="Pfam" id="PF02782"/>
    </source>
</evidence>
<dbReference type="Pfam" id="PF00370">
    <property type="entry name" value="FGGY_N"/>
    <property type="match status" value="1"/>
</dbReference>
<feature type="domain" description="Carbohydrate kinase FGGY C-terminal" evidence="12">
    <location>
        <begin position="290"/>
        <end position="489"/>
    </location>
</feature>
<dbReference type="GO" id="GO:0005524">
    <property type="term" value="F:ATP binding"/>
    <property type="evidence" value="ECO:0007669"/>
    <property type="project" value="UniProtKB-KW"/>
</dbReference>
<evidence type="ECO:0000256" key="3">
    <source>
        <dbReference type="ARBA" id="ARBA00012099"/>
    </source>
</evidence>
<dbReference type="PIRSF" id="PIRSF000538">
    <property type="entry name" value="GlpK"/>
    <property type="match status" value="1"/>
</dbReference>